<dbReference type="EMBL" id="MU001495">
    <property type="protein sequence ID" value="KAF2448650.1"/>
    <property type="molecule type" value="Genomic_DNA"/>
</dbReference>
<protein>
    <submittedName>
        <fullName evidence="1">Uncharacterized protein</fullName>
    </submittedName>
</protein>
<evidence type="ECO:0000313" key="1">
    <source>
        <dbReference type="EMBL" id="KAF2448650.1"/>
    </source>
</evidence>
<evidence type="ECO:0000313" key="2">
    <source>
        <dbReference type="Proteomes" id="UP000799764"/>
    </source>
</evidence>
<organism evidence="1 2">
    <name type="scientific">Karstenula rhodostoma CBS 690.94</name>
    <dbReference type="NCBI Taxonomy" id="1392251"/>
    <lineage>
        <taxon>Eukaryota</taxon>
        <taxon>Fungi</taxon>
        <taxon>Dikarya</taxon>
        <taxon>Ascomycota</taxon>
        <taxon>Pezizomycotina</taxon>
        <taxon>Dothideomycetes</taxon>
        <taxon>Pleosporomycetidae</taxon>
        <taxon>Pleosporales</taxon>
        <taxon>Massarineae</taxon>
        <taxon>Didymosphaeriaceae</taxon>
        <taxon>Karstenula</taxon>
    </lineage>
</organism>
<keyword evidence="2" id="KW-1185">Reference proteome</keyword>
<dbReference type="Proteomes" id="UP000799764">
    <property type="component" value="Unassembled WGS sequence"/>
</dbReference>
<name>A0A9P4PR05_9PLEO</name>
<dbReference type="AlphaFoldDB" id="A0A9P4PR05"/>
<comment type="caution">
    <text evidence="1">The sequence shown here is derived from an EMBL/GenBank/DDBJ whole genome shotgun (WGS) entry which is preliminary data.</text>
</comment>
<sequence>MTAQPASDSHTQTFPVRTPLLKTSYCPTDSTGPEQMVYGAPFEKFRPVGGGADGDLFRRFNVRAAEEADFLTYWAVTRASTGIFTRDATGILAFRISSADLNNELDIGTPGTPRRFARWIHVYDAEGTSWLTQFRQVDIEALPKIFDSAGKPVQHDGRLGLNGPSGQTVRNFVARQRIEAELARIKRY</sequence>
<reference evidence="1" key="1">
    <citation type="journal article" date="2020" name="Stud. Mycol.">
        <title>101 Dothideomycetes genomes: a test case for predicting lifestyles and emergence of pathogens.</title>
        <authorList>
            <person name="Haridas S."/>
            <person name="Albert R."/>
            <person name="Binder M."/>
            <person name="Bloem J."/>
            <person name="Labutti K."/>
            <person name="Salamov A."/>
            <person name="Andreopoulos B."/>
            <person name="Baker S."/>
            <person name="Barry K."/>
            <person name="Bills G."/>
            <person name="Bluhm B."/>
            <person name="Cannon C."/>
            <person name="Castanera R."/>
            <person name="Culley D."/>
            <person name="Daum C."/>
            <person name="Ezra D."/>
            <person name="Gonzalez J."/>
            <person name="Henrissat B."/>
            <person name="Kuo A."/>
            <person name="Liang C."/>
            <person name="Lipzen A."/>
            <person name="Lutzoni F."/>
            <person name="Magnuson J."/>
            <person name="Mondo S."/>
            <person name="Nolan M."/>
            <person name="Ohm R."/>
            <person name="Pangilinan J."/>
            <person name="Park H.-J."/>
            <person name="Ramirez L."/>
            <person name="Alfaro M."/>
            <person name="Sun H."/>
            <person name="Tritt A."/>
            <person name="Yoshinaga Y."/>
            <person name="Zwiers L.-H."/>
            <person name="Turgeon B."/>
            <person name="Goodwin S."/>
            <person name="Spatafora J."/>
            <person name="Crous P."/>
            <person name="Grigoriev I."/>
        </authorList>
    </citation>
    <scope>NUCLEOTIDE SEQUENCE</scope>
    <source>
        <strain evidence="1">CBS 690.94</strain>
    </source>
</reference>
<accession>A0A9P4PR05</accession>
<dbReference type="OrthoDB" id="3793592at2759"/>
<gene>
    <name evidence="1" type="ORF">P171DRAFT_440983</name>
</gene>
<proteinExistence type="predicted"/>